<dbReference type="Proteomes" id="UP000008556">
    <property type="component" value="Chromosome"/>
</dbReference>
<dbReference type="KEGG" id="spq:SPAB_05745"/>
<reference evidence="1 2" key="1">
    <citation type="submission" date="2007-11" db="EMBL/GenBank/DDBJ databases">
        <authorList>
            <consortium name="The Salmonella enterica serovar Paratyphi B Genome Sequencing Project"/>
            <person name="McClelland M."/>
            <person name="Sanderson E.K."/>
            <person name="Porwollik S."/>
            <person name="Spieth J."/>
            <person name="Clifton W.S."/>
            <person name="Fulton R."/>
            <person name="Cordes M."/>
            <person name="Wollam A."/>
            <person name="Shah N."/>
            <person name="Pepin K."/>
            <person name="Bhonagiri V."/>
            <person name="Nash W."/>
            <person name="Johnson M."/>
            <person name="Thiruvilangam P."/>
            <person name="Wilson R."/>
        </authorList>
    </citation>
    <scope>NUCLEOTIDE SEQUENCE [LARGE SCALE GENOMIC DNA]</scope>
    <source>
        <strain evidence="2">ATCC BAA-1250 / SPB7</strain>
    </source>
</reference>
<evidence type="ECO:0000313" key="1">
    <source>
        <dbReference type="EMBL" id="ABX71010.1"/>
    </source>
</evidence>
<accession>A0A6C6ZA14</accession>
<evidence type="ECO:0000313" key="2">
    <source>
        <dbReference type="Proteomes" id="UP000008556"/>
    </source>
</evidence>
<gene>
    <name evidence="1" type="ordered locus">SPAB_05745</name>
</gene>
<protein>
    <submittedName>
        <fullName evidence="1">Uncharacterized protein</fullName>
    </submittedName>
</protein>
<sequence>MPLKHIANDTFIQRLAGIFRQGGIRQGVFSFQRQKMAFCSGVSTGLVTICWQRCWSAVSHEAGIFVSSLCRDDALL</sequence>
<organism evidence="1 2">
    <name type="scientific">Salmonella paratyphi B (strain ATCC BAA-1250 / SPB7)</name>
    <dbReference type="NCBI Taxonomy" id="1016998"/>
    <lineage>
        <taxon>Bacteria</taxon>
        <taxon>Pseudomonadati</taxon>
        <taxon>Pseudomonadota</taxon>
        <taxon>Gammaproteobacteria</taxon>
        <taxon>Enterobacterales</taxon>
        <taxon>Enterobacteriaceae</taxon>
        <taxon>Salmonella</taxon>
    </lineage>
</organism>
<proteinExistence type="predicted"/>
<dbReference type="AlphaFoldDB" id="A0A6C6ZA14"/>
<dbReference type="EMBL" id="CP000886">
    <property type="protein sequence ID" value="ABX71010.1"/>
    <property type="molecule type" value="Genomic_DNA"/>
</dbReference>
<name>A0A6C6ZA14_SALPB</name>